<evidence type="ECO:0000313" key="2">
    <source>
        <dbReference type="EMBL" id="EFX71313.1"/>
    </source>
</evidence>
<name>E9HAE1_DAPPU</name>
<reference evidence="2 3" key="1">
    <citation type="journal article" date="2011" name="Science">
        <title>The ecoresponsive genome of Daphnia pulex.</title>
        <authorList>
            <person name="Colbourne J.K."/>
            <person name="Pfrender M.E."/>
            <person name="Gilbert D."/>
            <person name="Thomas W.K."/>
            <person name="Tucker A."/>
            <person name="Oakley T.H."/>
            <person name="Tokishita S."/>
            <person name="Aerts A."/>
            <person name="Arnold G.J."/>
            <person name="Basu M.K."/>
            <person name="Bauer D.J."/>
            <person name="Caceres C.E."/>
            <person name="Carmel L."/>
            <person name="Casola C."/>
            <person name="Choi J.H."/>
            <person name="Detter J.C."/>
            <person name="Dong Q."/>
            <person name="Dusheyko S."/>
            <person name="Eads B.D."/>
            <person name="Frohlich T."/>
            <person name="Geiler-Samerotte K.A."/>
            <person name="Gerlach D."/>
            <person name="Hatcher P."/>
            <person name="Jogdeo S."/>
            <person name="Krijgsveld J."/>
            <person name="Kriventseva E.V."/>
            <person name="Kultz D."/>
            <person name="Laforsch C."/>
            <person name="Lindquist E."/>
            <person name="Lopez J."/>
            <person name="Manak J.R."/>
            <person name="Muller J."/>
            <person name="Pangilinan J."/>
            <person name="Patwardhan R.P."/>
            <person name="Pitluck S."/>
            <person name="Pritham E.J."/>
            <person name="Rechtsteiner A."/>
            <person name="Rho M."/>
            <person name="Rogozin I.B."/>
            <person name="Sakarya O."/>
            <person name="Salamov A."/>
            <person name="Schaack S."/>
            <person name="Shapiro H."/>
            <person name="Shiga Y."/>
            <person name="Skalitzky C."/>
            <person name="Smith Z."/>
            <person name="Souvorov A."/>
            <person name="Sung W."/>
            <person name="Tang Z."/>
            <person name="Tsuchiya D."/>
            <person name="Tu H."/>
            <person name="Vos H."/>
            <person name="Wang M."/>
            <person name="Wolf Y.I."/>
            <person name="Yamagata H."/>
            <person name="Yamada T."/>
            <person name="Ye Y."/>
            <person name="Shaw J.R."/>
            <person name="Andrews J."/>
            <person name="Crease T.J."/>
            <person name="Tang H."/>
            <person name="Lucas S.M."/>
            <person name="Robertson H.M."/>
            <person name="Bork P."/>
            <person name="Koonin E.V."/>
            <person name="Zdobnov E.M."/>
            <person name="Grigoriev I.V."/>
            <person name="Lynch M."/>
            <person name="Boore J.L."/>
        </authorList>
    </citation>
    <scope>NUCLEOTIDE SEQUENCE [LARGE SCALE GENOMIC DNA]</scope>
</reference>
<feature type="region of interest" description="Disordered" evidence="1">
    <location>
        <begin position="71"/>
        <end position="90"/>
    </location>
</feature>
<feature type="compositionally biased region" description="Low complexity" evidence="1">
    <location>
        <begin position="296"/>
        <end position="306"/>
    </location>
</feature>
<dbReference type="AlphaFoldDB" id="E9HAE1"/>
<feature type="region of interest" description="Disordered" evidence="1">
    <location>
        <begin position="208"/>
        <end position="421"/>
    </location>
</feature>
<sequence length="421" mass="46179">MSGIPVDTLVEIDNSYDRFSSLPYFRPSEFTQQDDDPFELCSMQHKHSKPRQGIDLGLELGLALEKSIKLRSQSQHQDSPSLSAAGTPVNSNQTDLGILINFDDSPDKKILPGQDKNTCEHQNVKDSVFTHTASNPFELAWDVIEQEALNLADHIQYDKEKTISPRKMVDLAMKLSPDSMLLSPRSDARDEEILIHSSPELEMKKTPRFTKASQQTRGRMSVGSSPGLSNRSYATPLRTRPSLAVNPSPIRRNIREPMTSPAKSAPQRATFKSSSATAPNNYGPPPKAPLFPKTGAMKAVHQQQQQVPPPPAPMKVPPKQTVNAPAPPRRSLVPSAPTPSLTFQSKLRAPLSRSESDALNQLPTNKAPEFQRQGSVRLGTKRVSMSHPPSSVPGSSSSSSHSNRLAPLTRTKAKGRENVES</sequence>
<accession>E9HAE1</accession>
<dbReference type="OrthoDB" id="6350763at2759"/>
<proteinExistence type="predicted"/>
<feature type="compositionally biased region" description="Low complexity" evidence="1">
    <location>
        <begin position="383"/>
        <end position="402"/>
    </location>
</feature>
<feature type="compositionally biased region" description="Pro residues" evidence="1">
    <location>
        <begin position="307"/>
        <end position="316"/>
    </location>
</feature>
<dbReference type="EMBL" id="GL732611">
    <property type="protein sequence ID" value="EFX71313.1"/>
    <property type="molecule type" value="Genomic_DNA"/>
</dbReference>
<organism evidence="2 3">
    <name type="scientific">Daphnia pulex</name>
    <name type="common">Water flea</name>
    <dbReference type="NCBI Taxonomy" id="6669"/>
    <lineage>
        <taxon>Eukaryota</taxon>
        <taxon>Metazoa</taxon>
        <taxon>Ecdysozoa</taxon>
        <taxon>Arthropoda</taxon>
        <taxon>Crustacea</taxon>
        <taxon>Branchiopoda</taxon>
        <taxon>Diplostraca</taxon>
        <taxon>Cladocera</taxon>
        <taxon>Anomopoda</taxon>
        <taxon>Daphniidae</taxon>
        <taxon>Daphnia</taxon>
    </lineage>
</organism>
<dbReference type="InParanoid" id="E9HAE1"/>
<gene>
    <name evidence="2" type="ORF">DAPPUDRAFT_327313</name>
</gene>
<feature type="compositionally biased region" description="Polar residues" evidence="1">
    <location>
        <begin position="211"/>
        <end position="233"/>
    </location>
</feature>
<evidence type="ECO:0000313" key="3">
    <source>
        <dbReference type="Proteomes" id="UP000000305"/>
    </source>
</evidence>
<evidence type="ECO:0000256" key="1">
    <source>
        <dbReference type="SAM" id="MobiDB-lite"/>
    </source>
</evidence>
<dbReference type="Proteomes" id="UP000000305">
    <property type="component" value="Unassembled WGS sequence"/>
</dbReference>
<protein>
    <submittedName>
        <fullName evidence="2">Uncharacterized protein</fullName>
    </submittedName>
</protein>
<dbReference type="KEGG" id="dpx:DAPPUDRAFT_327313"/>
<dbReference type="HOGENOM" id="CLU_652603_0_0_1"/>
<feature type="compositionally biased region" description="Polar residues" evidence="1">
    <location>
        <begin position="270"/>
        <end position="280"/>
    </location>
</feature>
<keyword evidence="3" id="KW-1185">Reference proteome</keyword>